<dbReference type="InterPro" id="IPR023198">
    <property type="entry name" value="PGP-like_dom2"/>
</dbReference>
<dbReference type="Gene3D" id="1.10.150.240">
    <property type="entry name" value="Putative phosphatase, domain 2"/>
    <property type="match status" value="1"/>
</dbReference>
<evidence type="ECO:0000313" key="2">
    <source>
        <dbReference type="EMBL" id="NWW44133.1"/>
    </source>
</evidence>
<dbReference type="GO" id="GO:0016787">
    <property type="term" value="F:hydrolase activity"/>
    <property type="evidence" value="ECO:0007669"/>
    <property type="project" value="UniProtKB-KW"/>
</dbReference>
<dbReference type="EMBL" id="VZRU01003225">
    <property type="protein sequence ID" value="NWW44133.1"/>
    <property type="molecule type" value="Genomic_DNA"/>
</dbReference>
<proteinExistence type="predicted"/>
<dbReference type="Pfam" id="PF00702">
    <property type="entry name" value="Hydrolase"/>
    <property type="match status" value="1"/>
</dbReference>
<organism evidence="2 3">
    <name type="scientific">Pedionomus torquatus</name>
    <name type="common">Plains-wanderer</name>
    <dbReference type="NCBI Taxonomy" id="227192"/>
    <lineage>
        <taxon>Eukaryota</taxon>
        <taxon>Metazoa</taxon>
        <taxon>Chordata</taxon>
        <taxon>Craniata</taxon>
        <taxon>Vertebrata</taxon>
        <taxon>Euteleostomi</taxon>
        <taxon>Archelosauria</taxon>
        <taxon>Archosauria</taxon>
        <taxon>Dinosauria</taxon>
        <taxon>Saurischia</taxon>
        <taxon>Theropoda</taxon>
        <taxon>Coelurosauria</taxon>
        <taxon>Aves</taxon>
        <taxon>Neognathae</taxon>
        <taxon>Neoaves</taxon>
        <taxon>Charadriiformes</taxon>
        <taxon>Pedionomidae</taxon>
        <taxon>Pedionomus</taxon>
    </lineage>
</organism>
<dbReference type="Gene3D" id="3.40.50.1000">
    <property type="entry name" value="HAD superfamily/HAD-like"/>
    <property type="match status" value="1"/>
</dbReference>
<dbReference type="PANTHER" id="PTHR47829:SF1">
    <property type="entry name" value="HAD FAMILY PHOSPHATASE"/>
    <property type="match status" value="1"/>
</dbReference>
<feature type="domain" description="AB hydrolase-1" evidence="1">
    <location>
        <begin position="226"/>
        <end position="282"/>
    </location>
</feature>
<dbReference type="NCBIfam" id="TIGR01509">
    <property type="entry name" value="HAD-SF-IA-v3"/>
    <property type="match status" value="1"/>
</dbReference>
<keyword evidence="2" id="KW-0378">Hydrolase</keyword>
<comment type="caution">
    <text evidence="2">The sequence shown here is derived from an EMBL/GenBank/DDBJ whole genome shotgun (WGS) entry which is preliminary data.</text>
</comment>
<dbReference type="Pfam" id="PF00561">
    <property type="entry name" value="Abhydrolase_1"/>
    <property type="match status" value="1"/>
</dbReference>
<dbReference type="InterPro" id="IPR052898">
    <property type="entry name" value="ACAD10-like"/>
</dbReference>
<accession>A0A7K6N5N0</accession>
<protein>
    <submittedName>
        <fullName evidence="2">HYES hydrolase</fullName>
    </submittedName>
</protein>
<dbReference type="InterPro" id="IPR006439">
    <property type="entry name" value="HAD-SF_hydro_IA"/>
</dbReference>
<dbReference type="InterPro" id="IPR023214">
    <property type="entry name" value="HAD_sf"/>
</dbReference>
<dbReference type="CDD" id="cd02603">
    <property type="entry name" value="HAD_sEH-N_like"/>
    <property type="match status" value="1"/>
</dbReference>
<dbReference type="FunFam" id="3.40.50.1000:FF:000107">
    <property type="entry name" value="Bifunctional epoxide hydrolase 2"/>
    <property type="match status" value="1"/>
</dbReference>
<feature type="non-terminal residue" evidence="2">
    <location>
        <position position="465"/>
    </location>
</feature>
<name>A0A7K6N5N0_PEDTO</name>
<dbReference type="PRINTS" id="PR00413">
    <property type="entry name" value="HADHALOGNASE"/>
</dbReference>
<dbReference type="Gene3D" id="3.40.50.1820">
    <property type="entry name" value="alpha/beta hydrolase"/>
    <property type="match status" value="2"/>
</dbReference>
<dbReference type="SUPFAM" id="SSF53474">
    <property type="entry name" value="alpha/beta-Hydrolases"/>
    <property type="match status" value="1"/>
</dbReference>
<dbReference type="InterPro" id="IPR029058">
    <property type="entry name" value="AB_hydrolase_fold"/>
</dbReference>
<reference evidence="2 3" key="1">
    <citation type="submission" date="2019-09" db="EMBL/GenBank/DDBJ databases">
        <title>Bird 10,000 Genomes (B10K) Project - Family phase.</title>
        <authorList>
            <person name="Zhang G."/>
        </authorList>
    </citation>
    <scope>NUCLEOTIDE SEQUENCE [LARGE SCALE GENOMIC DNA]</scope>
    <source>
        <strain evidence="2">B10K-DU-029-80</strain>
        <tissue evidence="2">Muscle</tissue>
    </source>
</reference>
<sequence>RNFLRNVLLAGGSNSPYAKAMRGQITLSQLFSEMEEGCRQHASASGTVLPPTFSVAQAFEEMAAKGMVNAPLLQAVRVLRRNGFKTGVLTNNWVDDSSGRLFTARLMTLLRRHFDLVIESCRIGAQKPDPEIYVYALDALQAKPQEVIFLDDIGENLRPAREMGMATILVRDTETALKELEELSGVQACRGEEPLPTACDPSNVTHGYVPIRPGVQLHFVEMGHGPVVCLCHGFPESWLSWRYQIPALADAGFRVIALEMKGYGESTAPPDIEEYSQEQICKVRSCRMNVVWRVLWAGRMWPWAGSDPFFSSFPPGPGAVASLNTPYRPADPTVDIVEKMKTYPTFDYQFYFQEPGVAEAELEKDIGRTLKVLIRSTRREVGVGLLVETPPASQILHGPELQYYIQRFQKSGFSGPLNWYRNMRPNWRWALSAKDRKITVPALMVTAGKDVVLHPSMSKGMEEWV</sequence>
<dbReference type="PANTHER" id="PTHR47829">
    <property type="entry name" value="HYDROLASE, PUTATIVE (AFU_ORTHOLOGUE AFUA_1G12880)-RELATED"/>
    <property type="match status" value="1"/>
</dbReference>
<dbReference type="Proteomes" id="UP000565207">
    <property type="component" value="Unassembled WGS sequence"/>
</dbReference>
<gene>
    <name evidence="2" type="primary">Ephx2</name>
    <name evidence="2" type="ORF">PEDTOR_R00983</name>
</gene>
<evidence type="ECO:0000259" key="1">
    <source>
        <dbReference type="Pfam" id="PF00561"/>
    </source>
</evidence>
<dbReference type="SUPFAM" id="SSF56784">
    <property type="entry name" value="HAD-like"/>
    <property type="match status" value="1"/>
</dbReference>
<feature type="non-terminal residue" evidence="2">
    <location>
        <position position="1"/>
    </location>
</feature>
<evidence type="ECO:0000313" key="3">
    <source>
        <dbReference type="Proteomes" id="UP000565207"/>
    </source>
</evidence>
<dbReference type="AlphaFoldDB" id="A0A7K6N5N0"/>
<keyword evidence="3" id="KW-1185">Reference proteome</keyword>
<dbReference type="InterPro" id="IPR000073">
    <property type="entry name" value="AB_hydrolase_1"/>
</dbReference>
<dbReference type="InterPro" id="IPR036412">
    <property type="entry name" value="HAD-like_sf"/>
</dbReference>